<feature type="signal peptide" evidence="5">
    <location>
        <begin position="1"/>
        <end position="25"/>
    </location>
</feature>
<dbReference type="AlphaFoldDB" id="A0A0J8H224"/>
<evidence type="ECO:0000259" key="6">
    <source>
        <dbReference type="Pfam" id="PF00593"/>
    </source>
</evidence>
<feature type="domain" description="TonB-dependent receptor-like beta-barrel" evidence="6">
    <location>
        <begin position="703"/>
        <end position="1173"/>
    </location>
</feature>
<feature type="chain" id="PRO_5005298953" description="TonB-dependent receptor" evidence="5">
    <location>
        <begin position="26"/>
        <end position="1227"/>
    </location>
</feature>
<dbReference type="GO" id="GO:0009279">
    <property type="term" value="C:cell outer membrane"/>
    <property type="evidence" value="ECO:0007669"/>
    <property type="project" value="UniProtKB-SubCell"/>
</dbReference>
<evidence type="ECO:0000256" key="5">
    <source>
        <dbReference type="SAM" id="SignalP"/>
    </source>
</evidence>
<dbReference type="STRING" id="1513271.XM47_00385"/>
<dbReference type="Pfam" id="PF00593">
    <property type="entry name" value="TonB_dep_Rec_b-barrel"/>
    <property type="match status" value="1"/>
</dbReference>
<evidence type="ECO:0000256" key="4">
    <source>
        <dbReference type="RuleBase" id="RU003357"/>
    </source>
</evidence>
<comment type="subcellular location">
    <subcellularLocation>
        <location evidence="1 4">Cell outer membrane</location>
    </subcellularLocation>
</comment>
<keyword evidence="2 4" id="KW-0472">Membrane</keyword>
<dbReference type="InterPro" id="IPR037066">
    <property type="entry name" value="Plug_dom_sf"/>
</dbReference>
<dbReference type="InterPro" id="IPR036942">
    <property type="entry name" value="Beta-barrel_TonB_sf"/>
</dbReference>
<dbReference type="InterPro" id="IPR000531">
    <property type="entry name" value="Beta-barrel_TonB"/>
</dbReference>
<dbReference type="Pfam" id="PF07715">
    <property type="entry name" value="Plug"/>
    <property type="match status" value="1"/>
</dbReference>
<evidence type="ECO:0000256" key="3">
    <source>
        <dbReference type="ARBA" id="ARBA00023237"/>
    </source>
</evidence>
<reference evidence="8 9" key="1">
    <citation type="submission" date="2015-04" db="EMBL/GenBank/DDBJ databases">
        <title>Draft Genome Sequence of the Novel Agar-Digesting Marine Bacterium Q1.</title>
        <authorList>
            <person name="Li Y."/>
            <person name="Li D."/>
            <person name="Chen G."/>
            <person name="Du Z."/>
        </authorList>
    </citation>
    <scope>NUCLEOTIDE SEQUENCE [LARGE SCALE GENOMIC DNA]</scope>
    <source>
        <strain evidence="8 9">Q1</strain>
    </source>
</reference>
<dbReference type="PANTHER" id="PTHR40980">
    <property type="entry name" value="PLUG DOMAIN-CONTAINING PROTEIN"/>
    <property type="match status" value="1"/>
</dbReference>
<evidence type="ECO:0000259" key="7">
    <source>
        <dbReference type="Pfam" id="PF07715"/>
    </source>
</evidence>
<dbReference type="RefSeq" id="WP_048688059.1">
    <property type="nucleotide sequence ID" value="NZ_KQ130482.1"/>
</dbReference>
<evidence type="ECO:0000313" key="9">
    <source>
        <dbReference type="Proteomes" id="UP000037600"/>
    </source>
</evidence>
<sequence length="1227" mass="136759">MNDRFKLKALSSAIIAACISTPSFAAEDEAKDKEQTEVIEVTGFRGSLIKSINAKRFSDQVVDSIHAEDVGKSTDQNIADALSRITGVTVTETNGEGTRIAVRGANSSLNQISINGVALTSGGSGDAGELSSDQSVDLSAFSSDILSSIDVQKTAAADQDEGSLGANVVLRTVRPLNTRNNRKLLNGEVRYNQFNGNFNHRISGSITHKFLDETLGVVFTATDETQSTRRDQYNSNWDDRNVADNQIQAQYIRDSKTGEILSEMADSPFYQQPETEVQFLKPGSVEYRLNMDEQKRQTLTTGIQYLLGDETEFMLDLNYSKREQDIDNNRIQNQVYPGTRFNLNTDKQDEWHVLDTERNVLLKEFERKGRNKIYRQTSGVEDTTKVASLNITHNINDDLTASVLFGYSNTESQSKPNANVFLNGILQGNIVSNIPADTSDLPENHQDVIHELQPIGIDCTLSNICDITTTDALMDHVLRPGANPARDTAPNAGNVTDPSLYTFFNVSTNNDVTSDTAKSLFLDFDWLVDFAGVTKVEFGGKWSNRSKSLMSDRYSIGPGNVSDAESDIDSDIDFDDRAGVQQRVTYLDLLTDEAFPVDDFMDGIVSDSNQTSFLGGWGMVDPLKVFDLMQSGNIIPRDQLRFRSSPTNSRDIEQTNTAFYTKFNFEYLDSALTGNLGFRYIKTETDSTAYQELNYSGGRSSYDMYDLIYNKQLANPNLPICDYVLEDGLNYPDNDQNQFASNLPTSPCFDYHMVLDTEEMPAVEARGGQIYIHPDELMQDYYKLQVAYDTNGNVTDILRNDSFTTGARFAQTGNGGLWRDGSAWYDHTTNVSTLFDDGSGNLVTDPNAAVRFKKGSGGATHYNLLPSLTLNYAFSQDVIGRFGLSKTMARPRFDDLRPRKTLQEQTSGNSQGAFFNPNLKPLTSNNLDLSLEWYFSDTGMASVAFFYKDMKDFVQRTNQKYLALDAREYRNQKDENGEFFIPNVNDIEDLLIAPTPKPGTTLADEDWVETPATTGCLPVRTYVTVMGNALDLGCQTFDLETRINGRGTTTKGFELSYSQNFDFLPGVFSGLGAMVNYTFADSENEAEVNDAGEIQTPFPQPNTPRHSSNTTVFWEKDGIMLRLAHRYNSAQLVNESAFDGLGATWLDESDRVDFSATYRLNNKVTFTLQATNLTDEDRTTFMTSRNWVINGERLDEGNALTSNGDRSKIAQVIKTGRLFRMGVRVSF</sequence>
<name>A0A0J8H224_9ALTE</name>
<dbReference type="Gene3D" id="2.170.130.10">
    <property type="entry name" value="TonB-dependent receptor, plug domain"/>
    <property type="match status" value="1"/>
</dbReference>
<keyword evidence="5" id="KW-0732">Signal</keyword>
<dbReference type="OrthoDB" id="8727862at2"/>
<comment type="caution">
    <text evidence="8">The sequence shown here is derived from an EMBL/GenBank/DDBJ whole genome shotgun (WGS) entry which is preliminary data.</text>
</comment>
<evidence type="ECO:0000256" key="2">
    <source>
        <dbReference type="ARBA" id="ARBA00023136"/>
    </source>
</evidence>
<dbReference type="PANTHER" id="PTHR40980:SF3">
    <property type="entry name" value="TONB-DEPENDENT RECEPTOR-LIKE BETA-BARREL DOMAIN-CONTAINING PROTEIN"/>
    <property type="match status" value="1"/>
</dbReference>
<proteinExistence type="inferred from homology"/>
<evidence type="ECO:0000256" key="1">
    <source>
        <dbReference type="ARBA" id="ARBA00004442"/>
    </source>
</evidence>
<dbReference type="SUPFAM" id="SSF56935">
    <property type="entry name" value="Porins"/>
    <property type="match status" value="1"/>
</dbReference>
<organism evidence="8 9">
    <name type="scientific">Catenovulum maritimum</name>
    <dbReference type="NCBI Taxonomy" id="1513271"/>
    <lineage>
        <taxon>Bacteria</taxon>
        <taxon>Pseudomonadati</taxon>
        <taxon>Pseudomonadota</taxon>
        <taxon>Gammaproteobacteria</taxon>
        <taxon>Alteromonadales</taxon>
        <taxon>Alteromonadaceae</taxon>
        <taxon>Catenovulum</taxon>
    </lineage>
</organism>
<keyword evidence="4" id="KW-0798">TonB box</keyword>
<protein>
    <recommendedName>
        <fullName evidence="10">TonB-dependent receptor</fullName>
    </recommendedName>
</protein>
<dbReference type="Proteomes" id="UP000037600">
    <property type="component" value="Unassembled WGS sequence"/>
</dbReference>
<keyword evidence="3" id="KW-0998">Cell outer membrane</keyword>
<evidence type="ECO:0008006" key="10">
    <source>
        <dbReference type="Google" id="ProtNLM"/>
    </source>
</evidence>
<dbReference type="Gene3D" id="2.40.170.20">
    <property type="entry name" value="TonB-dependent receptor, beta-barrel domain"/>
    <property type="match status" value="1"/>
</dbReference>
<accession>A0A0J8H224</accession>
<dbReference type="EMBL" id="LAZL01000001">
    <property type="protein sequence ID" value="KMT67083.1"/>
    <property type="molecule type" value="Genomic_DNA"/>
</dbReference>
<keyword evidence="9" id="KW-1185">Reference proteome</keyword>
<dbReference type="PATRIC" id="fig|1513271.3.peg.81"/>
<evidence type="ECO:0000313" key="8">
    <source>
        <dbReference type="EMBL" id="KMT67083.1"/>
    </source>
</evidence>
<feature type="domain" description="TonB-dependent receptor plug" evidence="7">
    <location>
        <begin position="56"/>
        <end position="165"/>
    </location>
</feature>
<comment type="similarity">
    <text evidence="4">Belongs to the TonB-dependent receptor family.</text>
</comment>
<gene>
    <name evidence="8" type="ORF">XM47_00385</name>
</gene>
<dbReference type="InterPro" id="IPR012910">
    <property type="entry name" value="Plug_dom"/>
</dbReference>